<proteinExistence type="predicted"/>
<accession>A0A382JH59</accession>
<name>A0A382JH59_9ZZZZ</name>
<dbReference type="EMBL" id="UINC01074360">
    <property type="protein sequence ID" value="SVC11470.1"/>
    <property type="molecule type" value="Genomic_DNA"/>
</dbReference>
<organism evidence="2">
    <name type="scientific">marine metagenome</name>
    <dbReference type="NCBI Taxonomy" id="408172"/>
    <lineage>
        <taxon>unclassified sequences</taxon>
        <taxon>metagenomes</taxon>
        <taxon>ecological metagenomes</taxon>
    </lineage>
</organism>
<protein>
    <submittedName>
        <fullName evidence="2">Uncharacterized protein</fullName>
    </submittedName>
</protein>
<evidence type="ECO:0000256" key="1">
    <source>
        <dbReference type="ARBA" id="ARBA00023002"/>
    </source>
</evidence>
<keyword evidence="1" id="KW-0560">Oxidoreductase</keyword>
<reference evidence="2" key="1">
    <citation type="submission" date="2018-05" db="EMBL/GenBank/DDBJ databases">
        <authorList>
            <person name="Lanie J.A."/>
            <person name="Ng W.-L."/>
            <person name="Kazmierczak K.M."/>
            <person name="Andrzejewski T.M."/>
            <person name="Davidsen T.M."/>
            <person name="Wayne K.J."/>
            <person name="Tettelin H."/>
            <person name="Glass J.I."/>
            <person name="Rusch D."/>
            <person name="Podicherti R."/>
            <person name="Tsui H.-C.T."/>
            <person name="Winkler M.E."/>
        </authorList>
    </citation>
    <scope>NUCLEOTIDE SEQUENCE</scope>
</reference>
<dbReference type="AlphaFoldDB" id="A0A382JH59"/>
<dbReference type="Gene3D" id="3.10.20.440">
    <property type="entry name" value="2Fe-2S iron-sulphur cluster binding domain, sarcosine oxidase, alpha subunit, N-terminal domain"/>
    <property type="match status" value="1"/>
</dbReference>
<evidence type="ECO:0000313" key="2">
    <source>
        <dbReference type="EMBL" id="SVC11470.1"/>
    </source>
</evidence>
<dbReference type="GO" id="GO:0016491">
    <property type="term" value="F:oxidoreductase activity"/>
    <property type="evidence" value="ECO:0007669"/>
    <property type="project" value="UniProtKB-KW"/>
</dbReference>
<dbReference type="Pfam" id="PF13510">
    <property type="entry name" value="Fer2_4"/>
    <property type="match status" value="1"/>
</dbReference>
<gene>
    <name evidence="2" type="ORF">METZ01_LOCUS264324</name>
</gene>
<dbReference type="InterPro" id="IPR042204">
    <property type="entry name" value="2Fe-2S-bd_N"/>
</dbReference>
<feature type="non-terminal residue" evidence="2">
    <location>
        <position position="53"/>
    </location>
</feature>
<sequence length="53" mass="5703">MSGRRIEPQPGETIDRGCTVRFRFDGRQLEGYAGDTIASALTAAGVQGLSRSF</sequence>